<evidence type="ECO:0000313" key="4">
    <source>
        <dbReference type="EMBL" id="MBB6218847.1"/>
    </source>
</evidence>
<evidence type="ECO:0000256" key="2">
    <source>
        <dbReference type="ARBA" id="ARBA00023239"/>
    </source>
</evidence>
<gene>
    <name evidence="4" type="ORF">HNQ80_005022</name>
</gene>
<dbReference type="RefSeq" id="WP_184313697.1">
    <property type="nucleotide sequence ID" value="NZ_JACHEN010000051.1"/>
</dbReference>
<dbReference type="Pfam" id="PF00596">
    <property type="entry name" value="Aldolase_II"/>
    <property type="match status" value="1"/>
</dbReference>
<dbReference type="GO" id="GO:0008738">
    <property type="term" value="F:L-fuculose-phosphate aldolase activity"/>
    <property type="evidence" value="ECO:0007669"/>
    <property type="project" value="UniProtKB-EC"/>
</dbReference>
<comment type="caution">
    <text evidence="4">The sequence shown here is derived from an EMBL/GenBank/DDBJ whole genome shotgun (WGS) entry which is preliminary data.</text>
</comment>
<dbReference type="EMBL" id="JACHEN010000051">
    <property type="protein sequence ID" value="MBB6218847.1"/>
    <property type="molecule type" value="Genomic_DNA"/>
</dbReference>
<protein>
    <submittedName>
        <fullName evidence="4">L-fuculose-phosphate aldolase</fullName>
        <ecNumber evidence="4">4.1.2.17</ecNumber>
    </submittedName>
</protein>
<dbReference type="SUPFAM" id="SSF53639">
    <property type="entry name" value="AraD/HMP-PK domain-like"/>
    <property type="match status" value="1"/>
</dbReference>
<dbReference type="SMART" id="SM01007">
    <property type="entry name" value="Aldolase_II"/>
    <property type="match status" value="1"/>
</dbReference>
<keyword evidence="5" id="KW-1185">Reference proteome</keyword>
<keyword evidence="1" id="KW-0479">Metal-binding</keyword>
<dbReference type="GO" id="GO:0046872">
    <property type="term" value="F:metal ion binding"/>
    <property type="evidence" value="ECO:0007669"/>
    <property type="project" value="UniProtKB-KW"/>
</dbReference>
<dbReference type="EC" id="4.1.2.17" evidence="4"/>
<organism evidence="4 5">
    <name type="scientific">Anaerosolibacter carboniphilus</name>
    <dbReference type="NCBI Taxonomy" id="1417629"/>
    <lineage>
        <taxon>Bacteria</taxon>
        <taxon>Bacillati</taxon>
        <taxon>Bacillota</taxon>
        <taxon>Clostridia</taxon>
        <taxon>Peptostreptococcales</taxon>
        <taxon>Thermotaleaceae</taxon>
        <taxon>Anaerosolibacter</taxon>
    </lineage>
</organism>
<dbReference type="InterPro" id="IPR036409">
    <property type="entry name" value="Aldolase_II/adducin_N_sf"/>
</dbReference>
<keyword evidence="2 4" id="KW-0456">Lyase</keyword>
<evidence type="ECO:0000259" key="3">
    <source>
        <dbReference type="SMART" id="SM01007"/>
    </source>
</evidence>
<dbReference type="Proteomes" id="UP000579281">
    <property type="component" value="Unassembled WGS sequence"/>
</dbReference>
<proteinExistence type="predicted"/>
<reference evidence="4 5" key="1">
    <citation type="submission" date="2020-08" db="EMBL/GenBank/DDBJ databases">
        <title>Genomic Encyclopedia of Type Strains, Phase IV (KMG-IV): sequencing the most valuable type-strain genomes for metagenomic binning, comparative biology and taxonomic classification.</title>
        <authorList>
            <person name="Goeker M."/>
        </authorList>
    </citation>
    <scope>NUCLEOTIDE SEQUENCE [LARGE SCALE GENOMIC DNA]</scope>
    <source>
        <strain evidence="4 5">DSM 103526</strain>
    </source>
</reference>
<dbReference type="InterPro" id="IPR050197">
    <property type="entry name" value="Aldolase_class_II_sugar_metab"/>
</dbReference>
<dbReference type="GO" id="GO:0005829">
    <property type="term" value="C:cytosol"/>
    <property type="evidence" value="ECO:0007669"/>
    <property type="project" value="TreeGrafter"/>
</dbReference>
<accession>A0A841KZQ9</accession>
<sequence length="217" mass="23966">MDIAKEMIQTGVSMVKSGLVKGTWGNISIRHGENMWITPSGIAYGDLTPEDIAVVEIITGKQVGGRQKPSSEIPLHLIIYQNLEEVHSIVHTHSIYASAFAAMQEEIPCYTEDHAQIIGGSIPVAKYAFPGTTALAENVLRIFRRDRYAGLMAKHGLVTIGRSLREAWTAAEIAEKSAQVASVIRGMGKNPKPIEEEEIAQMRKIYLESYSKEIIKF</sequence>
<dbReference type="PANTHER" id="PTHR22789:SF0">
    <property type="entry name" value="3-OXO-TETRONATE 4-PHOSPHATE DECARBOXYLASE-RELATED"/>
    <property type="match status" value="1"/>
</dbReference>
<dbReference type="InterPro" id="IPR001303">
    <property type="entry name" value="Aldolase_II/adducin_N"/>
</dbReference>
<evidence type="ECO:0000256" key="1">
    <source>
        <dbReference type="ARBA" id="ARBA00022723"/>
    </source>
</evidence>
<dbReference type="GO" id="GO:0019323">
    <property type="term" value="P:pentose catabolic process"/>
    <property type="evidence" value="ECO:0007669"/>
    <property type="project" value="TreeGrafter"/>
</dbReference>
<dbReference type="PANTHER" id="PTHR22789">
    <property type="entry name" value="FUCULOSE PHOSPHATE ALDOLASE"/>
    <property type="match status" value="1"/>
</dbReference>
<name>A0A841KZQ9_9FIRM</name>
<dbReference type="Gene3D" id="3.40.225.10">
    <property type="entry name" value="Class II aldolase/adducin N-terminal domain"/>
    <property type="match status" value="1"/>
</dbReference>
<evidence type="ECO:0000313" key="5">
    <source>
        <dbReference type="Proteomes" id="UP000579281"/>
    </source>
</evidence>
<dbReference type="AlphaFoldDB" id="A0A841KZQ9"/>
<feature type="domain" description="Class II aldolase/adducin N-terminal" evidence="3">
    <location>
        <begin position="5"/>
        <end position="182"/>
    </location>
</feature>